<organism evidence="1 2">
    <name type="scientific">Flavobacterium cerinum</name>
    <dbReference type="NCBI Taxonomy" id="2502784"/>
    <lineage>
        <taxon>Bacteria</taxon>
        <taxon>Pseudomonadati</taxon>
        <taxon>Bacteroidota</taxon>
        <taxon>Flavobacteriia</taxon>
        <taxon>Flavobacteriales</taxon>
        <taxon>Flavobacteriaceae</taxon>
        <taxon>Flavobacterium</taxon>
    </lineage>
</organism>
<keyword evidence="2" id="KW-1185">Reference proteome</keyword>
<dbReference type="Proteomes" id="UP000287527">
    <property type="component" value="Unassembled WGS sequence"/>
</dbReference>
<comment type="caution">
    <text evidence="1">The sequence shown here is derived from an EMBL/GenBank/DDBJ whole genome shotgun (WGS) entry which is preliminary data.</text>
</comment>
<name>A0A444HEL0_9FLAO</name>
<reference evidence="1 2" key="1">
    <citation type="submission" date="2019-01" db="EMBL/GenBank/DDBJ databases">
        <title>Flavobacterium sp. nov.,isolated from freshwater.</title>
        <authorList>
            <person name="Zhang R."/>
            <person name="Du Z.-J."/>
        </authorList>
    </citation>
    <scope>NUCLEOTIDE SEQUENCE [LARGE SCALE GENOMIC DNA]</scope>
    <source>
        <strain evidence="1 2">1E403</strain>
    </source>
</reference>
<evidence type="ECO:0000313" key="2">
    <source>
        <dbReference type="Proteomes" id="UP000287527"/>
    </source>
</evidence>
<protein>
    <recommendedName>
        <fullName evidence="3">Lipoprotein</fullName>
    </recommendedName>
</protein>
<dbReference type="RefSeq" id="WP_128388883.1">
    <property type="nucleotide sequence ID" value="NZ_SBII01000002.1"/>
</dbReference>
<evidence type="ECO:0000313" key="1">
    <source>
        <dbReference type="EMBL" id="RWX02614.1"/>
    </source>
</evidence>
<accession>A0A444HEL0</accession>
<evidence type="ECO:0008006" key="3">
    <source>
        <dbReference type="Google" id="ProtNLM"/>
    </source>
</evidence>
<sequence>MKKLPFLILMFMLVVGFIACSNEKKSAKKNSHEMCLSANSNIKQKSLTANQVVLADIPGVEIAIIPNFKKDSSFEEYYVFQYNLDTPNFFDVSAVKEVTLIEVNSSLIKLKIDSEIVVLTIDSNYVNANETIFYGYGLSHKKATKYSLVNRGLPIKDLSEVIAVNDKILNPLITCRSGGKGSVECRSGSSVVSVSMSCSVKCYTGYFACCDDTVNKCKCVETNPPSGGGLKAPTKQPLKISDYKY</sequence>
<dbReference type="AlphaFoldDB" id="A0A444HEL0"/>
<dbReference type="EMBL" id="SBII01000002">
    <property type="protein sequence ID" value="RWX02614.1"/>
    <property type="molecule type" value="Genomic_DNA"/>
</dbReference>
<gene>
    <name evidence="1" type="ORF">EPI11_05230</name>
</gene>
<dbReference type="PROSITE" id="PS51257">
    <property type="entry name" value="PROKAR_LIPOPROTEIN"/>
    <property type="match status" value="1"/>
</dbReference>
<proteinExistence type="predicted"/>